<dbReference type="Proteomes" id="UP001054889">
    <property type="component" value="Unassembled WGS sequence"/>
</dbReference>
<protein>
    <submittedName>
        <fullName evidence="2">Uncharacterized protein</fullName>
    </submittedName>
</protein>
<reference evidence="2" key="2">
    <citation type="submission" date="2021-12" db="EMBL/GenBank/DDBJ databases">
        <title>Resequencing data analysis of finger millet.</title>
        <authorList>
            <person name="Hatakeyama M."/>
            <person name="Aluri S."/>
            <person name="Balachadran M.T."/>
            <person name="Sivarajan S.R."/>
            <person name="Poveda L."/>
            <person name="Shimizu-Inatsugi R."/>
            <person name="Schlapbach R."/>
            <person name="Sreeman S.M."/>
            <person name="Shimizu K.K."/>
        </authorList>
    </citation>
    <scope>NUCLEOTIDE SEQUENCE</scope>
</reference>
<dbReference type="AlphaFoldDB" id="A0AAV5CV67"/>
<evidence type="ECO:0000313" key="2">
    <source>
        <dbReference type="EMBL" id="GJN02135.1"/>
    </source>
</evidence>
<gene>
    <name evidence="2" type="primary">ga19458</name>
    <name evidence="2" type="ORF">PR202_ga19458</name>
</gene>
<proteinExistence type="predicted"/>
<name>A0AAV5CV67_ELECO</name>
<dbReference type="EMBL" id="BQKI01000009">
    <property type="protein sequence ID" value="GJN02135.1"/>
    <property type="molecule type" value="Genomic_DNA"/>
</dbReference>
<keyword evidence="3" id="KW-1185">Reference proteome</keyword>
<feature type="region of interest" description="Disordered" evidence="1">
    <location>
        <begin position="1"/>
        <end position="39"/>
    </location>
</feature>
<feature type="compositionally biased region" description="Low complexity" evidence="1">
    <location>
        <begin position="18"/>
        <end position="39"/>
    </location>
</feature>
<comment type="caution">
    <text evidence="2">The sequence shown here is derived from an EMBL/GenBank/DDBJ whole genome shotgun (WGS) entry which is preliminary data.</text>
</comment>
<accession>A0AAV5CV67</accession>
<evidence type="ECO:0000256" key="1">
    <source>
        <dbReference type="SAM" id="MobiDB-lite"/>
    </source>
</evidence>
<sequence length="89" mass="8779">MPQSSSAPEPKEQLCSTAARAAPTHMAPEAAAGPTSPAAAAAAAVSCRTAAAASVVGSHPHCGGGGGAMSYGEMLEGRAMEEGDRRWRA</sequence>
<reference evidence="2" key="1">
    <citation type="journal article" date="2018" name="DNA Res.">
        <title>Multiple hybrid de novo genome assembly of finger millet, an orphan allotetraploid crop.</title>
        <authorList>
            <person name="Hatakeyama M."/>
            <person name="Aluri S."/>
            <person name="Balachadran M.T."/>
            <person name="Sivarajan S.R."/>
            <person name="Patrignani A."/>
            <person name="Gruter S."/>
            <person name="Poveda L."/>
            <person name="Shimizu-Inatsugi R."/>
            <person name="Baeten J."/>
            <person name="Francoijs K.J."/>
            <person name="Nataraja K.N."/>
            <person name="Reddy Y.A.N."/>
            <person name="Phadnis S."/>
            <person name="Ravikumar R.L."/>
            <person name="Schlapbach R."/>
            <person name="Sreeman S.M."/>
            <person name="Shimizu K.K."/>
        </authorList>
    </citation>
    <scope>NUCLEOTIDE SEQUENCE</scope>
</reference>
<organism evidence="2 3">
    <name type="scientific">Eleusine coracana subsp. coracana</name>
    <dbReference type="NCBI Taxonomy" id="191504"/>
    <lineage>
        <taxon>Eukaryota</taxon>
        <taxon>Viridiplantae</taxon>
        <taxon>Streptophyta</taxon>
        <taxon>Embryophyta</taxon>
        <taxon>Tracheophyta</taxon>
        <taxon>Spermatophyta</taxon>
        <taxon>Magnoliopsida</taxon>
        <taxon>Liliopsida</taxon>
        <taxon>Poales</taxon>
        <taxon>Poaceae</taxon>
        <taxon>PACMAD clade</taxon>
        <taxon>Chloridoideae</taxon>
        <taxon>Cynodonteae</taxon>
        <taxon>Eleusininae</taxon>
        <taxon>Eleusine</taxon>
    </lineage>
</organism>
<evidence type="ECO:0000313" key="3">
    <source>
        <dbReference type="Proteomes" id="UP001054889"/>
    </source>
</evidence>